<evidence type="ECO:0000313" key="5">
    <source>
        <dbReference type="Proteomes" id="UP001253545"/>
    </source>
</evidence>
<dbReference type="PANTHER" id="PTHR43156:SF2">
    <property type="entry name" value="STAGE II SPORULATION PROTEIN E"/>
    <property type="match status" value="1"/>
</dbReference>
<dbReference type="PROSITE" id="PS50110">
    <property type="entry name" value="RESPONSE_REGULATORY"/>
    <property type="match status" value="1"/>
</dbReference>
<keyword evidence="2" id="KW-0597">Phosphoprotein</keyword>
<accession>A0ABU2ZRG7</accession>
<dbReference type="InterPro" id="IPR052016">
    <property type="entry name" value="Bact_Sigma-Reg"/>
</dbReference>
<dbReference type="Gene3D" id="3.60.40.10">
    <property type="entry name" value="PPM-type phosphatase domain"/>
    <property type="match status" value="1"/>
</dbReference>
<reference evidence="4 5" key="1">
    <citation type="submission" date="2023-09" db="EMBL/GenBank/DDBJ databases">
        <authorList>
            <person name="Rey-Velasco X."/>
        </authorList>
    </citation>
    <scope>NUCLEOTIDE SEQUENCE [LARGE SCALE GENOMIC DNA]</scope>
    <source>
        <strain evidence="4 5">P117</strain>
    </source>
</reference>
<dbReference type="SUPFAM" id="SSF52172">
    <property type="entry name" value="CheY-like"/>
    <property type="match status" value="1"/>
</dbReference>
<evidence type="ECO:0000313" key="4">
    <source>
        <dbReference type="EMBL" id="MDT0595231.1"/>
    </source>
</evidence>
<organism evidence="4 5">
    <name type="scientific">Glaciecola petra</name>
    <dbReference type="NCBI Taxonomy" id="3075602"/>
    <lineage>
        <taxon>Bacteria</taxon>
        <taxon>Pseudomonadati</taxon>
        <taxon>Pseudomonadota</taxon>
        <taxon>Gammaproteobacteria</taxon>
        <taxon>Alteromonadales</taxon>
        <taxon>Alteromonadaceae</taxon>
        <taxon>Glaciecola</taxon>
    </lineage>
</organism>
<sequence>MRILVVEDDNLFGEIIDTFLSSNECVVDLAQTLAVAKSQIKDTEYDFILLDNNLPDGSGITAIKHFKQHAKIDTPIMMITADENQNVMVEAFESGIDDFLVKPLSLDLLWQKLLRVHSNFQKAKKLSEQTKRLEAMVNQQKREEALARYMYEHLSANLQQDSDHITTYLQSSSAFNGDFFISDTAPNGNKLIFLADATGHGLSAAISIIPLINTMRAMLRKSLPLAHIIHEANKKMCSDLPDDKFVAVIGLEINPHDQSIDIFNGGMPDIIALNEDKSLVHYPSTSMSLGIMEPEDFDPGISSISAKNIRNLFFFSDGLIEQENNNGEAFGMSRLLDILSNWDYQEHLVSRVVNYFTVFNELLELQDDLSLCDVQVADILSSREKNQNSNAVKKTGSIIASLTLQGEVIAATDVIGVFDALMHSADMVGDLRQRAFTVFAELISNALDHGILDLDSDLKNDVAGFADYIELKEKRLANMEDTDKLEMTLEYQPETEEIAFSIKDSGKGYDAKSSSSKNELALSGRGMPLINKLCKQVEVIAPGNFTSVTIKREM</sequence>
<dbReference type="Pfam" id="PF00072">
    <property type="entry name" value="Response_reg"/>
    <property type="match status" value="1"/>
</dbReference>
<dbReference type="Gene3D" id="3.40.50.2300">
    <property type="match status" value="1"/>
</dbReference>
<dbReference type="SMART" id="SM00331">
    <property type="entry name" value="PP2C_SIG"/>
    <property type="match status" value="1"/>
</dbReference>
<dbReference type="Proteomes" id="UP001253545">
    <property type="component" value="Unassembled WGS sequence"/>
</dbReference>
<evidence type="ECO:0000256" key="2">
    <source>
        <dbReference type="PROSITE-ProRule" id="PRU00169"/>
    </source>
</evidence>
<dbReference type="InterPro" id="IPR036890">
    <property type="entry name" value="HATPase_C_sf"/>
</dbReference>
<evidence type="ECO:0000256" key="1">
    <source>
        <dbReference type="ARBA" id="ARBA00022801"/>
    </source>
</evidence>
<feature type="modified residue" description="4-aspartylphosphate" evidence="2">
    <location>
        <position position="51"/>
    </location>
</feature>
<dbReference type="Gene3D" id="3.30.565.10">
    <property type="entry name" value="Histidine kinase-like ATPase, C-terminal domain"/>
    <property type="match status" value="1"/>
</dbReference>
<dbReference type="PANTHER" id="PTHR43156">
    <property type="entry name" value="STAGE II SPORULATION PROTEIN E-RELATED"/>
    <property type="match status" value="1"/>
</dbReference>
<gene>
    <name evidence="4" type="ORF">RM552_10275</name>
</gene>
<dbReference type="InterPro" id="IPR001932">
    <property type="entry name" value="PPM-type_phosphatase-like_dom"/>
</dbReference>
<dbReference type="EMBL" id="JAVRHX010000002">
    <property type="protein sequence ID" value="MDT0595231.1"/>
    <property type="molecule type" value="Genomic_DNA"/>
</dbReference>
<dbReference type="SUPFAM" id="SSF55874">
    <property type="entry name" value="ATPase domain of HSP90 chaperone/DNA topoisomerase II/histidine kinase"/>
    <property type="match status" value="1"/>
</dbReference>
<dbReference type="SMART" id="SM00448">
    <property type="entry name" value="REC"/>
    <property type="match status" value="1"/>
</dbReference>
<proteinExistence type="predicted"/>
<dbReference type="CDD" id="cd00156">
    <property type="entry name" value="REC"/>
    <property type="match status" value="1"/>
</dbReference>
<feature type="domain" description="Response regulatory" evidence="3">
    <location>
        <begin position="2"/>
        <end position="117"/>
    </location>
</feature>
<dbReference type="InterPro" id="IPR001789">
    <property type="entry name" value="Sig_transdc_resp-reg_receiver"/>
</dbReference>
<keyword evidence="5" id="KW-1185">Reference proteome</keyword>
<evidence type="ECO:0000259" key="3">
    <source>
        <dbReference type="PROSITE" id="PS50110"/>
    </source>
</evidence>
<dbReference type="InterPro" id="IPR036457">
    <property type="entry name" value="PPM-type-like_dom_sf"/>
</dbReference>
<dbReference type="InterPro" id="IPR011006">
    <property type="entry name" value="CheY-like_superfamily"/>
</dbReference>
<name>A0ABU2ZRG7_9ALTE</name>
<dbReference type="RefSeq" id="WP_311368742.1">
    <property type="nucleotide sequence ID" value="NZ_JAVRHX010000002.1"/>
</dbReference>
<keyword evidence="1" id="KW-0378">Hydrolase</keyword>
<protein>
    <submittedName>
        <fullName evidence="4">SpoIIE family protein phosphatase</fullName>
    </submittedName>
</protein>
<comment type="caution">
    <text evidence="4">The sequence shown here is derived from an EMBL/GenBank/DDBJ whole genome shotgun (WGS) entry which is preliminary data.</text>
</comment>
<dbReference type="Pfam" id="PF07228">
    <property type="entry name" value="SpoIIE"/>
    <property type="match status" value="1"/>
</dbReference>